<gene>
    <name evidence="1" type="ORF">PSHT_08865</name>
</gene>
<dbReference type="AlphaFoldDB" id="A0A2S4VKS4"/>
<reference evidence="2" key="2">
    <citation type="journal article" date="2018" name="BMC Genomics">
        <title>Genomic insights into host adaptation between the wheat stripe rust pathogen (Puccinia striiformis f. sp. tritici) and the barley stripe rust pathogen (Puccinia striiformis f. sp. hordei).</title>
        <authorList>
            <person name="Xia C."/>
            <person name="Wang M."/>
            <person name="Yin C."/>
            <person name="Cornejo O.E."/>
            <person name="Hulbert S.H."/>
            <person name="Chen X."/>
        </authorList>
    </citation>
    <scope>NUCLEOTIDE SEQUENCE [LARGE SCALE GENOMIC DNA]</scope>
    <source>
        <strain evidence="2">93TX-2</strain>
    </source>
</reference>
<sequence length="127" mass="14610">MIQTLHVIYLDPHSRAYNDYYEGLLHITNAYIHICQLIDFTGRNISRDIVEEIEAETAHSGGLDRLSFGGSRAHREAALSMEDALYLQKNGASYLKSGIRDYLRDSSQVIIEFNRSHEIPIMKERRV</sequence>
<protein>
    <submittedName>
        <fullName evidence="1">Uncharacterized protein</fullName>
    </submittedName>
</protein>
<evidence type="ECO:0000313" key="1">
    <source>
        <dbReference type="EMBL" id="POW10142.1"/>
    </source>
</evidence>
<dbReference type="VEuPathDB" id="FungiDB:PSHT_08865"/>
<dbReference type="Proteomes" id="UP000238274">
    <property type="component" value="Unassembled WGS sequence"/>
</dbReference>
<organism evidence="1 2">
    <name type="scientific">Puccinia striiformis</name>
    <dbReference type="NCBI Taxonomy" id="27350"/>
    <lineage>
        <taxon>Eukaryota</taxon>
        <taxon>Fungi</taxon>
        <taxon>Dikarya</taxon>
        <taxon>Basidiomycota</taxon>
        <taxon>Pucciniomycotina</taxon>
        <taxon>Pucciniomycetes</taxon>
        <taxon>Pucciniales</taxon>
        <taxon>Pucciniaceae</taxon>
        <taxon>Puccinia</taxon>
    </lineage>
</organism>
<keyword evidence="2" id="KW-1185">Reference proteome</keyword>
<reference evidence="1 2" key="1">
    <citation type="submission" date="2017-12" db="EMBL/GenBank/DDBJ databases">
        <title>Gene loss provides genomic basis for host adaptation in cereal stripe rust fungi.</title>
        <authorList>
            <person name="Xia C."/>
        </authorList>
    </citation>
    <scope>NUCLEOTIDE SEQUENCE [LARGE SCALE GENOMIC DNA]</scope>
    <source>
        <strain evidence="1 2">93TX-2</strain>
    </source>
</reference>
<accession>A0A2S4VKS4</accession>
<name>A0A2S4VKS4_9BASI</name>
<proteinExistence type="predicted"/>
<evidence type="ECO:0000313" key="2">
    <source>
        <dbReference type="Proteomes" id="UP000238274"/>
    </source>
</evidence>
<comment type="caution">
    <text evidence="1">The sequence shown here is derived from an EMBL/GenBank/DDBJ whole genome shotgun (WGS) entry which is preliminary data.</text>
</comment>
<reference evidence="2" key="3">
    <citation type="journal article" date="2018" name="Mol. Plant Microbe Interact.">
        <title>Genome sequence resources for the wheat stripe rust pathogen (Puccinia striiformis f. sp. tritici) and the barley stripe rust pathogen (Puccinia striiformis f. sp. hordei).</title>
        <authorList>
            <person name="Xia C."/>
            <person name="Wang M."/>
            <person name="Yin C."/>
            <person name="Cornejo O.E."/>
            <person name="Hulbert S.H."/>
            <person name="Chen X."/>
        </authorList>
    </citation>
    <scope>NUCLEOTIDE SEQUENCE [LARGE SCALE GENOMIC DNA]</scope>
    <source>
        <strain evidence="2">93TX-2</strain>
    </source>
</reference>
<dbReference type="EMBL" id="PKSM01000121">
    <property type="protein sequence ID" value="POW10142.1"/>
    <property type="molecule type" value="Genomic_DNA"/>
</dbReference>